<dbReference type="PROSITE" id="PS50051">
    <property type="entry name" value="MCM_2"/>
    <property type="match status" value="1"/>
</dbReference>
<dbReference type="KEGG" id="bdw:94335424"/>
<evidence type="ECO:0000313" key="7">
    <source>
        <dbReference type="EMBL" id="KAK2198121.1"/>
    </source>
</evidence>
<comment type="similarity">
    <text evidence="4">Belongs to the MCM family.</text>
</comment>
<comment type="caution">
    <text evidence="7">The sequence shown here is derived from an EMBL/GenBank/DDBJ whole genome shotgun (WGS) entry which is preliminary data.</text>
</comment>
<feature type="domain" description="MCM C-terminal AAA(+) ATPase" evidence="6">
    <location>
        <begin position="406"/>
        <end position="612"/>
    </location>
</feature>
<dbReference type="GO" id="GO:0006271">
    <property type="term" value="P:DNA strand elongation involved in DNA replication"/>
    <property type="evidence" value="ECO:0007669"/>
    <property type="project" value="TreeGrafter"/>
</dbReference>
<proteinExistence type="inferred from homology"/>
<gene>
    <name evidence="7" type="ORF">BdWA1_001126</name>
</gene>
<keyword evidence="1 4" id="KW-0547">Nucleotide-binding</keyword>
<protein>
    <submittedName>
        <fullName evidence="7">Bifunctional P-loop containing nucleoside triphosphate hydrolase/AAA+ ATPase domain/MCM domain/Nucleic acid-binding</fullName>
    </submittedName>
</protein>
<dbReference type="InterPro" id="IPR041562">
    <property type="entry name" value="MCM_lid"/>
</dbReference>
<dbReference type="InterPro" id="IPR031327">
    <property type="entry name" value="MCM"/>
</dbReference>
<dbReference type="Gene3D" id="2.40.50.140">
    <property type="entry name" value="Nucleic acid-binding proteins"/>
    <property type="match status" value="1"/>
</dbReference>
<dbReference type="SMART" id="SM00350">
    <property type="entry name" value="MCM"/>
    <property type="match status" value="1"/>
</dbReference>
<dbReference type="PANTHER" id="PTHR11630:SF46">
    <property type="entry name" value="DNA REPLICATION LICENSING FACTOR MCM3-RELATED"/>
    <property type="match status" value="1"/>
</dbReference>
<evidence type="ECO:0000259" key="6">
    <source>
        <dbReference type="PROSITE" id="PS50051"/>
    </source>
</evidence>
<dbReference type="Proteomes" id="UP001214638">
    <property type="component" value="Unassembled WGS sequence"/>
</dbReference>
<evidence type="ECO:0000256" key="3">
    <source>
        <dbReference type="ARBA" id="ARBA00023125"/>
    </source>
</evidence>
<dbReference type="SMART" id="SM00382">
    <property type="entry name" value="AAA"/>
    <property type="match status" value="1"/>
</dbReference>
<dbReference type="PANTHER" id="PTHR11630">
    <property type="entry name" value="DNA REPLICATION LICENSING FACTOR MCM FAMILY MEMBER"/>
    <property type="match status" value="1"/>
</dbReference>
<dbReference type="GO" id="GO:0000727">
    <property type="term" value="P:double-strand break repair via break-induced replication"/>
    <property type="evidence" value="ECO:0007669"/>
    <property type="project" value="TreeGrafter"/>
</dbReference>
<dbReference type="InterPro" id="IPR012340">
    <property type="entry name" value="NA-bd_OB-fold"/>
</dbReference>
<dbReference type="GO" id="GO:1902975">
    <property type="term" value="P:mitotic DNA replication initiation"/>
    <property type="evidence" value="ECO:0007669"/>
    <property type="project" value="TreeGrafter"/>
</dbReference>
<dbReference type="InterPro" id="IPR033762">
    <property type="entry name" value="MCM_OB"/>
</dbReference>
<dbReference type="SUPFAM" id="SSF50249">
    <property type="entry name" value="Nucleic acid-binding proteins"/>
    <property type="match status" value="1"/>
</dbReference>
<dbReference type="EMBL" id="JALLKP010000001">
    <property type="protein sequence ID" value="KAK2198121.1"/>
    <property type="molecule type" value="Genomic_DNA"/>
</dbReference>
<dbReference type="Pfam" id="PF00493">
    <property type="entry name" value="MCM"/>
    <property type="match status" value="1"/>
</dbReference>
<dbReference type="GO" id="GO:0005524">
    <property type="term" value="F:ATP binding"/>
    <property type="evidence" value="ECO:0007669"/>
    <property type="project" value="UniProtKB-KW"/>
</dbReference>
<keyword evidence="2 4" id="KW-0067">ATP-binding</keyword>
<evidence type="ECO:0000256" key="2">
    <source>
        <dbReference type="ARBA" id="ARBA00022840"/>
    </source>
</evidence>
<accession>A0AAD9PNJ3</accession>
<dbReference type="Pfam" id="PF17207">
    <property type="entry name" value="MCM_OB"/>
    <property type="match status" value="1"/>
</dbReference>
<dbReference type="InterPro" id="IPR003593">
    <property type="entry name" value="AAA+_ATPase"/>
</dbReference>
<evidence type="ECO:0000256" key="1">
    <source>
        <dbReference type="ARBA" id="ARBA00022741"/>
    </source>
</evidence>
<dbReference type="GO" id="GO:0003697">
    <property type="term" value="F:single-stranded DNA binding"/>
    <property type="evidence" value="ECO:0007669"/>
    <property type="project" value="TreeGrafter"/>
</dbReference>
<dbReference type="GO" id="GO:0042555">
    <property type="term" value="C:MCM complex"/>
    <property type="evidence" value="ECO:0007669"/>
    <property type="project" value="TreeGrafter"/>
</dbReference>
<sequence length="953" mass="106911">MVTFTHGTSDESSAHGTTTSSVFRRPSLSYTEDGPSKSLEAFTDGMSQSNSFNIANTGSDDNSLNAKKRLVDKLNQQIIAEYEDVRQANILAQQNYRATVDRFLTFASENKQIYSKILELHKRVVKEHENYTNKLDPQMSLHLRLVVNVSLLYFRNNEKATSMANLLIKSPYVALHAFQDAIQEVWRSQNSKLQLAVPNLGVCGWLGRNHVTPRGLTSSMINNLVAVEGVVNKCSSIHPKLSQSIYVGEPIHDLMNEMEKTVHLRNHYDLTDFTRTAKDNGNPPPSDPEGKIVHRQEIGLCNYRNYQTFVVQETPEDSFTGQMPRYVSVIVQDDLCNIVKCGDRVRVWGVYRVSGGRADDTNTSIGKGYLVANHVTIKDKLSQKISHEITQEDRAKFKLLSSRDDCLHILTRSIAPSICGQEAVKRGLLLQLVGGPENDESADHRIRGDVHVLLVGDPGCGKSQMLRYVMTLFPNTISTTGRGSTGVGLTAAVVSDQETGERRVEGGAMVLGDRRIVCIDEFDKMEHGDRVAIHEVMEQQTVTIAKAGIHTTLNARCTVLAAANPIYGCWSEGIEISQQLNFERSLLSRFDLIFVVRDAATEEEDNRIAQAVLRNITQKSKVVKTTKGIGSSEGGTASCVIQPIDDDMNQVAFSNMVIRGAHCDDLVSVTPTRKSKKTKISGQTMLDDVFKSRGEMTYSDVHGEEYDVLDTQFLRKYLYYCKHLYYREMESMEGWKPCPEISDAARRAIVQLYSHLRERAKQCEVKNRKLTQAVTPRTLEAIVRLSVAHARLRLSRWVTRESVDAIGKLLGYTLFGDVYDPFAADQEDDDDEEEILIDDKDSDYEYTKRTRRVAQPQTQPQVQSPAAAIENRPLAPEPTKILLQGNDEVVGELLKSLKKLDVGDGVDVTDLYLDFCKATKMSRPDFNNLLEHLHNLEPSPILYSPEDFRVFSC</sequence>
<dbReference type="RefSeq" id="XP_067804963.1">
    <property type="nucleotide sequence ID" value="XM_067946172.1"/>
</dbReference>
<dbReference type="Gene3D" id="3.40.50.300">
    <property type="entry name" value="P-loop containing nucleotide triphosphate hydrolases"/>
    <property type="match status" value="1"/>
</dbReference>
<dbReference type="InterPro" id="IPR027417">
    <property type="entry name" value="P-loop_NTPase"/>
</dbReference>
<dbReference type="InterPro" id="IPR001208">
    <property type="entry name" value="MCM_dom"/>
</dbReference>
<dbReference type="GO" id="GO:0005634">
    <property type="term" value="C:nucleus"/>
    <property type="evidence" value="ECO:0007669"/>
    <property type="project" value="TreeGrafter"/>
</dbReference>
<name>A0AAD9PNJ3_9APIC</name>
<dbReference type="Pfam" id="PF17855">
    <property type="entry name" value="MCM_lid"/>
    <property type="match status" value="1"/>
</dbReference>
<evidence type="ECO:0000313" key="8">
    <source>
        <dbReference type="Proteomes" id="UP001214638"/>
    </source>
</evidence>
<evidence type="ECO:0000256" key="5">
    <source>
        <dbReference type="SAM" id="MobiDB-lite"/>
    </source>
</evidence>
<feature type="region of interest" description="Disordered" evidence="5">
    <location>
        <begin position="1"/>
        <end position="38"/>
    </location>
</feature>
<dbReference type="AlphaFoldDB" id="A0AAD9PNJ3"/>
<dbReference type="PRINTS" id="PR01657">
    <property type="entry name" value="MCMFAMILY"/>
</dbReference>
<dbReference type="CDD" id="cd17706">
    <property type="entry name" value="MCM"/>
    <property type="match status" value="1"/>
</dbReference>
<dbReference type="GO" id="GO:0017116">
    <property type="term" value="F:single-stranded DNA helicase activity"/>
    <property type="evidence" value="ECO:0007669"/>
    <property type="project" value="TreeGrafter"/>
</dbReference>
<reference evidence="7" key="1">
    <citation type="journal article" date="2023" name="Nat. Microbiol.">
        <title>Babesia duncani multi-omics identifies virulence factors and drug targets.</title>
        <authorList>
            <person name="Singh P."/>
            <person name="Lonardi S."/>
            <person name="Liang Q."/>
            <person name="Vydyam P."/>
            <person name="Khabirova E."/>
            <person name="Fang T."/>
            <person name="Gihaz S."/>
            <person name="Thekkiniath J."/>
            <person name="Munshi M."/>
            <person name="Abel S."/>
            <person name="Ciampossin L."/>
            <person name="Batugedara G."/>
            <person name="Gupta M."/>
            <person name="Lu X.M."/>
            <person name="Lenz T."/>
            <person name="Chakravarty S."/>
            <person name="Cornillot E."/>
            <person name="Hu Y."/>
            <person name="Ma W."/>
            <person name="Gonzalez L.M."/>
            <person name="Sanchez S."/>
            <person name="Estrada K."/>
            <person name="Sanchez-Flores A."/>
            <person name="Montero E."/>
            <person name="Harb O.S."/>
            <person name="Le Roch K.G."/>
            <person name="Mamoun C.B."/>
        </authorList>
    </citation>
    <scope>NUCLEOTIDE SEQUENCE</scope>
    <source>
        <strain evidence="7">WA1</strain>
    </source>
</reference>
<dbReference type="GeneID" id="94335424"/>
<keyword evidence="3 4" id="KW-0238">DNA-binding</keyword>
<keyword evidence="7" id="KW-0378">Hydrolase</keyword>
<dbReference type="GO" id="GO:0016787">
    <property type="term" value="F:hydrolase activity"/>
    <property type="evidence" value="ECO:0007669"/>
    <property type="project" value="UniProtKB-KW"/>
</dbReference>
<organism evidence="7 8">
    <name type="scientific">Babesia duncani</name>
    <dbReference type="NCBI Taxonomy" id="323732"/>
    <lineage>
        <taxon>Eukaryota</taxon>
        <taxon>Sar</taxon>
        <taxon>Alveolata</taxon>
        <taxon>Apicomplexa</taxon>
        <taxon>Aconoidasida</taxon>
        <taxon>Piroplasmida</taxon>
        <taxon>Babesiidae</taxon>
        <taxon>Babesia</taxon>
    </lineage>
</organism>
<keyword evidence="8" id="KW-1185">Reference proteome</keyword>
<evidence type="ECO:0000256" key="4">
    <source>
        <dbReference type="RuleBase" id="RU004070"/>
    </source>
</evidence>
<dbReference type="SUPFAM" id="SSF52540">
    <property type="entry name" value="P-loop containing nucleoside triphosphate hydrolases"/>
    <property type="match status" value="1"/>
</dbReference>